<comment type="caution">
    <text evidence="2">The sequence shown here is derived from an EMBL/GenBank/DDBJ whole genome shotgun (WGS) entry which is preliminary data.</text>
</comment>
<sequence length="102" mass="10883">MALFFDAEWFDARLAERGISRTVLAAAAGMAEADLILAFKDQRELSAAEVQAFADVLGVPAAEVANRAGVSTPVPGGDRISELERRVAALEAEVARLKRGDR</sequence>
<feature type="domain" description="HTH cro/C1-type" evidence="1">
    <location>
        <begin position="16"/>
        <end position="64"/>
    </location>
</feature>
<evidence type="ECO:0000313" key="2">
    <source>
        <dbReference type="EMBL" id="MFD1782777.1"/>
    </source>
</evidence>
<proteinExistence type="predicted"/>
<dbReference type="InterPro" id="IPR010982">
    <property type="entry name" value="Lambda_DNA-bd_dom_sf"/>
</dbReference>
<dbReference type="RefSeq" id="WP_377282692.1">
    <property type="nucleotide sequence ID" value="NZ_JBHRSI010000007.1"/>
</dbReference>
<reference evidence="3" key="1">
    <citation type="journal article" date="2019" name="Int. J. Syst. Evol. Microbiol.">
        <title>The Global Catalogue of Microorganisms (GCM) 10K type strain sequencing project: providing services to taxonomists for standard genome sequencing and annotation.</title>
        <authorList>
            <consortium name="The Broad Institute Genomics Platform"/>
            <consortium name="The Broad Institute Genome Sequencing Center for Infectious Disease"/>
            <person name="Wu L."/>
            <person name="Ma J."/>
        </authorList>
    </citation>
    <scope>NUCLEOTIDE SEQUENCE [LARGE SCALE GENOMIC DNA]</scope>
    <source>
        <strain evidence="3">DFY28</strain>
    </source>
</reference>
<dbReference type="InterPro" id="IPR001387">
    <property type="entry name" value="Cro/C1-type_HTH"/>
</dbReference>
<accession>A0ABW4MXR1</accession>
<dbReference type="SUPFAM" id="SSF47413">
    <property type="entry name" value="lambda repressor-like DNA-binding domains"/>
    <property type="match status" value="1"/>
</dbReference>
<dbReference type="PROSITE" id="PS50943">
    <property type="entry name" value="HTH_CROC1"/>
    <property type="match status" value="1"/>
</dbReference>
<evidence type="ECO:0000313" key="3">
    <source>
        <dbReference type="Proteomes" id="UP001597237"/>
    </source>
</evidence>
<keyword evidence="2" id="KW-0238">DNA-binding</keyword>
<name>A0ABW4MXR1_9CAUL</name>
<keyword evidence="3" id="KW-1185">Reference proteome</keyword>
<organism evidence="2 3">
    <name type="scientific">Phenylobacterium terrae</name>
    <dbReference type="NCBI Taxonomy" id="2665495"/>
    <lineage>
        <taxon>Bacteria</taxon>
        <taxon>Pseudomonadati</taxon>
        <taxon>Pseudomonadota</taxon>
        <taxon>Alphaproteobacteria</taxon>
        <taxon>Caulobacterales</taxon>
        <taxon>Caulobacteraceae</taxon>
        <taxon>Phenylobacterium</taxon>
    </lineage>
</organism>
<dbReference type="Proteomes" id="UP001597237">
    <property type="component" value="Unassembled WGS sequence"/>
</dbReference>
<dbReference type="GO" id="GO:0003677">
    <property type="term" value="F:DNA binding"/>
    <property type="evidence" value="ECO:0007669"/>
    <property type="project" value="UniProtKB-KW"/>
</dbReference>
<gene>
    <name evidence="2" type="ORF">ACFSC0_05185</name>
</gene>
<evidence type="ECO:0000259" key="1">
    <source>
        <dbReference type="PROSITE" id="PS50943"/>
    </source>
</evidence>
<dbReference type="EMBL" id="JBHUEY010000001">
    <property type="protein sequence ID" value="MFD1782777.1"/>
    <property type="molecule type" value="Genomic_DNA"/>
</dbReference>
<protein>
    <submittedName>
        <fullName evidence="2">DNA-binding protein</fullName>
    </submittedName>
</protein>